<keyword evidence="3" id="KW-1185">Reference proteome</keyword>
<dbReference type="Proteomes" id="UP000499080">
    <property type="component" value="Unassembled WGS sequence"/>
</dbReference>
<keyword evidence="2" id="KW-0695">RNA-directed DNA polymerase</keyword>
<dbReference type="InterPro" id="IPR000477">
    <property type="entry name" value="RT_dom"/>
</dbReference>
<keyword evidence="2" id="KW-0808">Transferase</keyword>
<dbReference type="PANTHER" id="PTHR36688">
    <property type="entry name" value="ENDO/EXONUCLEASE/PHOSPHATASE DOMAIN-CONTAINING PROTEIN"/>
    <property type="match status" value="1"/>
</dbReference>
<dbReference type="InterPro" id="IPR052560">
    <property type="entry name" value="RdDP_mobile_element"/>
</dbReference>
<evidence type="ECO:0000313" key="3">
    <source>
        <dbReference type="Proteomes" id="UP000499080"/>
    </source>
</evidence>
<gene>
    <name evidence="2" type="primary">jockeypol_86</name>
    <name evidence="2" type="ORF">AVEN_233221_1</name>
</gene>
<dbReference type="PANTHER" id="PTHR36688:SF1">
    <property type="entry name" value="ENDONUCLEASE_EXONUCLEASE_PHOSPHATASE DOMAIN-CONTAINING PROTEIN"/>
    <property type="match status" value="1"/>
</dbReference>
<evidence type="ECO:0000259" key="1">
    <source>
        <dbReference type="PROSITE" id="PS50878"/>
    </source>
</evidence>
<reference evidence="2 3" key="1">
    <citation type="journal article" date="2019" name="Sci. Rep.">
        <title>Orb-weaving spider Araneus ventricosus genome elucidates the spidroin gene catalogue.</title>
        <authorList>
            <person name="Kono N."/>
            <person name="Nakamura H."/>
            <person name="Ohtoshi R."/>
            <person name="Moran D.A.P."/>
            <person name="Shinohara A."/>
            <person name="Yoshida Y."/>
            <person name="Fujiwara M."/>
            <person name="Mori M."/>
            <person name="Tomita M."/>
            <person name="Arakawa K."/>
        </authorList>
    </citation>
    <scope>NUCLEOTIDE SEQUENCE [LARGE SCALE GENOMIC DNA]</scope>
</reference>
<sequence>MVATIVPIIKPGKVPQDPGSYRPISLSSVLSKIVEAVILNRIENAIEDQLIPYQFGFRKNLSTVQQLLRITEFVREGMDEGWDTGSVFLDIAKAFDRIWTDGLLYKLIVMRIPGSIIRPMTTNLRGRRFALRVGNNFSSERAVAAGVVQGSKIGPKTFNIFINGIPNPRNCQTRLCLFADDTAIMSTGASNNVTEDLNSG</sequence>
<organism evidence="2 3">
    <name type="scientific">Araneus ventricosus</name>
    <name type="common">Orbweaver spider</name>
    <name type="synonym">Epeira ventricosa</name>
    <dbReference type="NCBI Taxonomy" id="182803"/>
    <lineage>
        <taxon>Eukaryota</taxon>
        <taxon>Metazoa</taxon>
        <taxon>Ecdysozoa</taxon>
        <taxon>Arthropoda</taxon>
        <taxon>Chelicerata</taxon>
        <taxon>Arachnida</taxon>
        <taxon>Araneae</taxon>
        <taxon>Araneomorphae</taxon>
        <taxon>Entelegynae</taxon>
        <taxon>Araneoidea</taxon>
        <taxon>Araneidae</taxon>
        <taxon>Araneus</taxon>
    </lineage>
</organism>
<dbReference type="InterPro" id="IPR043502">
    <property type="entry name" value="DNA/RNA_pol_sf"/>
</dbReference>
<dbReference type="CDD" id="cd01650">
    <property type="entry name" value="RT_nLTR_like"/>
    <property type="match status" value="1"/>
</dbReference>
<dbReference type="OrthoDB" id="6509363at2759"/>
<accession>A0A4Y2QBW8</accession>
<feature type="domain" description="Reverse transcriptase" evidence="1">
    <location>
        <begin position="1"/>
        <end position="200"/>
    </location>
</feature>
<dbReference type="Pfam" id="PF00078">
    <property type="entry name" value="RVT_1"/>
    <property type="match status" value="1"/>
</dbReference>
<comment type="caution">
    <text evidence="2">The sequence shown here is derived from an EMBL/GenBank/DDBJ whole genome shotgun (WGS) entry which is preliminary data.</text>
</comment>
<dbReference type="EMBL" id="BGPR01013233">
    <property type="protein sequence ID" value="GBN59776.1"/>
    <property type="molecule type" value="Genomic_DNA"/>
</dbReference>
<protein>
    <submittedName>
        <fullName evidence="2">RNA-directed DNA polymerase from mobile element jockey</fullName>
    </submittedName>
</protein>
<dbReference type="SUPFAM" id="SSF56672">
    <property type="entry name" value="DNA/RNA polymerases"/>
    <property type="match status" value="1"/>
</dbReference>
<name>A0A4Y2QBW8_ARAVE</name>
<dbReference type="PROSITE" id="PS50878">
    <property type="entry name" value="RT_POL"/>
    <property type="match status" value="1"/>
</dbReference>
<dbReference type="AlphaFoldDB" id="A0A4Y2QBW8"/>
<dbReference type="GO" id="GO:0003964">
    <property type="term" value="F:RNA-directed DNA polymerase activity"/>
    <property type="evidence" value="ECO:0007669"/>
    <property type="project" value="UniProtKB-KW"/>
</dbReference>
<evidence type="ECO:0000313" key="2">
    <source>
        <dbReference type="EMBL" id="GBN59776.1"/>
    </source>
</evidence>
<keyword evidence="2" id="KW-0548">Nucleotidyltransferase</keyword>
<proteinExistence type="predicted"/>